<dbReference type="SMART" id="SM00320">
    <property type="entry name" value="WD40"/>
    <property type="match status" value="6"/>
</dbReference>
<dbReference type="Proteomes" id="UP000565715">
    <property type="component" value="Unassembled WGS sequence"/>
</dbReference>
<dbReference type="InterPro" id="IPR020472">
    <property type="entry name" value="WD40_PAC1"/>
</dbReference>
<dbReference type="SUPFAM" id="SSF52129">
    <property type="entry name" value="Caspase-like"/>
    <property type="match status" value="1"/>
</dbReference>
<evidence type="ECO:0000313" key="7">
    <source>
        <dbReference type="Proteomes" id="UP000565715"/>
    </source>
</evidence>
<feature type="repeat" description="WD" evidence="3">
    <location>
        <begin position="340"/>
        <end position="381"/>
    </location>
</feature>
<dbReference type="PANTHER" id="PTHR22847">
    <property type="entry name" value="WD40 REPEAT PROTEIN"/>
    <property type="match status" value="1"/>
</dbReference>
<dbReference type="GO" id="GO:0006508">
    <property type="term" value="P:proteolysis"/>
    <property type="evidence" value="ECO:0007669"/>
    <property type="project" value="InterPro"/>
</dbReference>
<dbReference type="PROSITE" id="PS50082">
    <property type="entry name" value="WD_REPEATS_2"/>
    <property type="match status" value="6"/>
</dbReference>
<dbReference type="NCBIfam" id="NF047832">
    <property type="entry name" value="caspase_w_EACC1"/>
    <property type="match status" value="1"/>
</dbReference>
<dbReference type="GO" id="GO:0004197">
    <property type="term" value="F:cysteine-type endopeptidase activity"/>
    <property type="evidence" value="ECO:0007669"/>
    <property type="project" value="InterPro"/>
</dbReference>
<feature type="repeat" description="WD" evidence="3">
    <location>
        <begin position="555"/>
        <end position="590"/>
    </location>
</feature>
<reference evidence="6 7" key="1">
    <citation type="submission" date="2020-04" db="EMBL/GenBank/DDBJ databases">
        <title>MicrobeNet Type strains.</title>
        <authorList>
            <person name="Nicholson A.C."/>
        </authorList>
    </citation>
    <scope>NUCLEOTIDE SEQUENCE [LARGE SCALE GENOMIC DNA]</scope>
    <source>
        <strain evidence="6 7">DSM 45078</strain>
    </source>
</reference>
<feature type="compositionally biased region" description="Polar residues" evidence="4">
    <location>
        <begin position="271"/>
        <end position="280"/>
    </location>
</feature>
<feature type="repeat" description="WD" evidence="3">
    <location>
        <begin position="469"/>
        <end position="510"/>
    </location>
</feature>
<gene>
    <name evidence="6" type="ORF">HGA13_10690</name>
</gene>
<dbReference type="PROSITE" id="PS50294">
    <property type="entry name" value="WD_REPEATS_REGION"/>
    <property type="match status" value="6"/>
</dbReference>
<dbReference type="InterPro" id="IPR029030">
    <property type="entry name" value="Caspase-like_dom_sf"/>
</dbReference>
<keyword evidence="7" id="KW-1185">Reference proteome</keyword>
<feature type="compositionally biased region" description="Low complexity" evidence="4">
    <location>
        <begin position="257"/>
        <end position="266"/>
    </location>
</feature>
<keyword evidence="1 3" id="KW-0853">WD repeat</keyword>
<feature type="region of interest" description="Disordered" evidence="4">
    <location>
        <begin position="245"/>
        <end position="292"/>
    </location>
</feature>
<dbReference type="Gene3D" id="2.130.10.10">
    <property type="entry name" value="YVTN repeat-like/Quinoprotein amine dehydrogenase"/>
    <property type="match status" value="3"/>
</dbReference>
<evidence type="ECO:0000256" key="2">
    <source>
        <dbReference type="ARBA" id="ARBA00022737"/>
    </source>
</evidence>
<protein>
    <recommendedName>
        <fullName evidence="5">Peptidase C14 caspase domain-containing protein</fullName>
    </recommendedName>
</protein>
<evidence type="ECO:0000313" key="6">
    <source>
        <dbReference type="EMBL" id="NKY33537.1"/>
    </source>
</evidence>
<evidence type="ECO:0000256" key="1">
    <source>
        <dbReference type="ARBA" id="ARBA00022574"/>
    </source>
</evidence>
<dbReference type="EMBL" id="JAAXOO010000002">
    <property type="protein sequence ID" value="NKY33537.1"/>
    <property type="molecule type" value="Genomic_DNA"/>
</dbReference>
<name>A0A846XDS2_9NOCA</name>
<dbReference type="Pfam" id="PF00400">
    <property type="entry name" value="WD40"/>
    <property type="match status" value="6"/>
</dbReference>
<evidence type="ECO:0000256" key="4">
    <source>
        <dbReference type="SAM" id="MobiDB-lite"/>
    </source>
</evidence>
<dbReference type="PANTHER" id="PTHR22847:SF637">
    <property type="entry name" value="WD REPEAT DOMAIN 5B"/>
    <property type="match status" value="1"/>
</dbReference>
<accession>A0A846XDS2</accession>
<evidence type="ECO:0000259" key="5">
    <source>
        <dbReference type="Pfam" id="PF00656"/>
    </source>
</evidence>
<feature type="domain" description="Peptidase C14 caspase" evidence="5">
    <location>
        <begin position="5"/>
        <end position="232"/>
    </location>
</feature>
<dbReference type="AlphaFoldDB" id="A0A846XDS2"/>
<dbReference type="Gene3D" id="3.40.50.1460">
    <property type="match status" value="1"/>
</dbReference>
<organism evidence="6 7">
    <name type="scientific">Nocardia speluncae</name>
    <dbReference type="NCBI Taxonomy" id="419477"/>
    <lineage>
        <taxon>Bacteria</taxon>
        <taxon>Bacillati</taxon>
        <taxon>Actinomycetota</taxon>
        <taxon>Actinomycetes</taxon>
        <taxon>Mycobacteriales</taxon>
        <taxon>Nocardiaceae</taxon>
        <taxon>Nocardia</taxon>
    </lineage>
</organism>
<dbReference type="PRINTS" id="PR00320">
    <property type="entry name" value="GPROTEINBRPT"/>
</dbReference>
<comment type="caution">
    <text evidence="6">The sequence shown here is derived from an EMBL/GenBank/DDBJ whole genome shotgun (WGS) entry which is preliminary data.</text>
</comment>
<dbReference type="InterPro" id="IPR011600">
    <property type="entry name" value="Pept_C14_caspase"/>
</dbReference>
<dbReference type="SUPFAM" id="SSF50978">
    <property type="entry name" value="WD40 repeat-like"/>
    <property type="match status" value="1"/>
</dbReference>
<dbReference type="InterPro" id="IPR001680">
    <property type="entry name" value="WD40_rpt"/>
</dbReference>
<feature type="repeat" description="WD" evidence="3">
    <location>
        <begin position="383"/>
        <end position="424"/>
    </location>
</feature>
<dbReference type="InterPro" id="IPR015943">
    <property type="entry name" value="WD40/YVTN_repeat-like_dom_sf"/>
</dbReference>
<evidence type="ECO:0000256" key="3">
    <source>
        <dbReference type="PROSITE-ProRule" id="PRU00221"/>
    </source>
</evidence>
<feature type="repeat" description="WD" evidence="3">
    <location>
        <begin position="512"/>
        <end position="553"/>
    </location>
</feature>
<sequence>MADTRAALIIASATYTDPALTKLRAPVRDAVAMAEVLADPRVGGFEVTQVINRPEREIRRALATFLSNRSVDDVVLVYLSCHGVLDQWGQLYFAAFDTVKDELASTAVESRWLRERMEQTRARRQVLILDCCNSGAFANTKGDTDLDLGHRFATSGRGRILLTASRDSEYSYEGRPLTRRPRPAGSIFTTGLVEGLRTGDADRDRDGLITVEDAYIYAATYVRIHGGAQNPQQWTYGTEDAIYLARNPNNRPPAAPDKPSSPANNAHVTDDTASNQQITADSPPIPTSSSSKMVGRRKLLIGATAATVGTVGLSAAAIISPLVWDRDRNFTPLTSIGEPLIGHTGGVLSVAFSPDGQTLATGSTDRIVRLWSVANRQQIGEPLTGHTSSIFSVAFSPDGSLLASGSDDKTVRLWSVANRQQIDEPLTGHTSSVSWVAFSPDGHTLATSSYDTTVRLWSVANRQQIDEPLTGHTNGVLSVAFSPDGSLLASGSDDKTVRLWSVANRQQIDEPLTGHTNTVFSVAFSPDGRTLATGSDDENIRLWDPASRQPIDEPFTGHTGCVYSVAFSPDGSLLASGSLDKSVKLWKVSR</sequence>
<feature type="repeat" description="WD" evidence="3">
    <location>
        <begin position="426"/>
        <end position="467"/>
    </location>
</feature>
<dbReference type="Pfam" id="PF00656">
    <property type="entry name" value="Peptidase_C14"/>
    <property type="match status" value="1"/>
</dbReference>
<dbReference type="InterPro" id="IPR036322">
    <property type="entry name" value="WD40_repeat_dom_sf"/>
</dbReference>
<proteinExistence type="predicted"/>
<dbReference type="CDD" id="cd00200">
    <property type="entry name" value="WD40"/>
    <property type="match status" value="1"/>
</dbReference>
<keyword evidence="2" id="KW-0677">Repeat</keyword>